<feature type="transmembrane region" description="Helical" evidence="7">
    <location>
        <begin position="377"/>
        <end position="395"/>
    </location>
</feature>
<gene>
    <name evidence="7 9" type="primary">lgt</name>
    <name evidence="9" type="ORF">Pan97_49510</name>
</gene>
<keyword evidence="5 7" id="KW-1133">Transmembrane helix</keyword>
<evidence type="ECO:0000256" key="4">
    <source>
        <dbReference type="ARBA" id="ARBA00022692"/>
    </source>
</evidence>
<dbReference type="AlphaFoldDB" id="A0A518CF66"/>
<keyword evidence="3 7" id="KW-0808">Transferase</keyword>
<accession>A0A518CF66</accession>
<evidence type="ECO:0000313" key="9">
    <source>
        <dbReference type="EMBL" id="QDU77872.1"/>
    </source>
</evidence>
<evidence type="ECO:0000313" key="10">
    <source>
        <dbReference type="Proteomes" id="UP000318626"/>
    </source>
</evidence>
<dbReference type="Proteomes" id="UP000318626">
    <property type="component" value="Chromosome"/>
</dbReference>
<dbReference type="Gene3D" id="2.30.42.10">
    <property type="match status" value="1"/>
</dbReference>
<comment type="similarity">
    <text evidence="1 7">Belongs to the Lgt family.</text>
</comment>
<feature type="transmembrane region" description="Helical" evidence="7">
    <location>
        <begin position="115"/>
        <end position="139"/>
    </location>
</feature>
<dbReference type="RefSeq" id="WP_144977126.1">
    <property type="nucleotide sequence ID" value="NZ_CP036289.1"/>
</dbReference>
<dbReference type="InterPro" id="IPR001640">
    <property type="entry name" value="Lgt"/>
</dbReference>
<reference evidence="10" key="1">
    <citation type="submission" date="2019-02" db="EMBL/GenBank/DDBJ databases">
        <title>Deep-cultivation of Planctomycetes and their phenomic and genomic characterization uncovers novel biology.</title>
        <authorList>
            <person name="Wiegand S."/>
            <person name="Jogler M."/>
            <person name="Boedeker C."/>
            <person name="Pinto D."/>
            <person name="Vollmers J."/>
            <person name="Rivas-Marin E."/>
            <person name="Kohn T."/>
            <person name="Peeters S.H."/>
            <person name="Heuer A."/>
            <person name="Rast P."/>
            <person name="Oberbeckmann S."/>
            <person name="Bunk B."/>
            <person name="Jeske O."/>
            <person name="Meyerdierks A."/>
            <person name="Storesund J.E."/>
            <person name="Kallscheuer N."/>
            <person name="Luecker S."/>
            <person name="Lage O.M."/>
            <person name="Pohl T."/>
            <person name="Merkel B.J."/>
            <person name="Hornburger P."/>
            <person name="Mueller R.-W."/>
            <person name="Bruemmer F."/>
            <person name="Labrenz M."/>
            <person name="Spormann A.M."/>
            <person name="Op den Camp H."/>
            <person name="Overmann J."/>
            <person name="Amann R."/>
            <person name="Jetten M.S.M."/>
            <person name="Mascher T."/>
            <person name="Medema M.H."/>
            <person name="Devos D.P."/>
            <person name="Kaster A.-K."/>
            <person name="Ovreas L."/>
            <person name="Rohde M."/>
            <person name="Galperin M.Y."/>
            <person name="Jogler C."/>
        </authorList>
    </citation>
    <scope>NUCLEOTIDE SEQUENCE [LARGE SCALE GENOMIC DNA]</scope>
    <source>
        <strain evidence="10">Pan97</strain>
    </source>
</reference>
<comment type="pathway">
    <text evidence="7">Protein modification; lipoprotein biosynthesis (diacylglyceryl transfer).</text>
</comment>
<dbReference type="HAMAP" id="MF_01147">
    <property type="entry name" value="Lgt"/>
    <property type="match status" value="1"/>
</dbReference>
<evidence type="ECO:0000256" key="6">
    <source>
        <dbReference type="ARBA" id="ARBA00023136"/>
    </source>
</evidence>
<dbReference type="UniPathway" id="UPA00664"/>
<dbReference type="EC" id="2.5.1.145" evidence="7"/>
<evidence type="ECO:0000256" key="5">
    <source>
        <dbReference type="ARBA" id="ARBA00022989"/>
    </source>
</evidence>
<keyword evidence="2 7" id="KW-1003">Cell membrane</keyword>
<evidence type="ECO:0000256" key="7">
    <source>
        <dbReference type="HAMAP-Rule" id="MF_01147"/>
    </source>
</evidence>
<evidence type="ECO:0000256" key="3">
    <source>
        <dbReference type="ARBA" id="ARBA00022679"/>
    </source>
</evidence>
<dbReference type="PANTHER" id="PTHR30589:SF0">
    <property type="entry name" value="PHOSPHATIDYLGLYCEROL--PROLIPOPROTEIN DIACYLGLYCERYL TRANSFERASE"/>
    <property type="match status" value="1"/>
</dbReference>
<evidence type="ECO:0000256" key="1">
    <source>
        <dbReference type="ARBA" id="ARBA00007150"/>
    </source>
</evidence>
<evidence type="ECO:0000259" key="8">
    <source>
        <dbReference type="PROSITE" id="PS50106"/>
    </source>
</evidence>
<dbReference type="OrthoDB" id="871140at2"/>
<keyword evidence="6 7" id="KW-0472">Membrane</keyword>
<feature type="transmembrane region" description="Helical" evidence="7">
    <location>
        <begin position="163"/>
        <end position="181"/>
    </location>
</feature>
<organism evidence="9 10">
    <name type="scientific">Bremerella volcania</name>
    <dbReference type="NCBI Taxonomy" id="2527984"/>
    <lineage>
        <taxon>Bacteria</taxon>
        <taxon>Pseudomonadati</taxon>
        <taxon>Planctomycetota</taxon>
        <taxon>Planctomycetia</taxon>
        <taxon>Pirellulales</taxon>
        <taxon>Pirellulaceae</taxon>
        <taxon>Bremerella</taxon>
    </lineage>
</organism>
<feature type="transmembrane region" description="Helical" evidence="7">
    <location>
        <begin position="407"/>
        <end position="428"/>
    </location>
</feature>
<dbReference type="PANTHER" id="PTHR30589">
    <property type="entry name" value="PROLIPOPROTEIN DIACYLGLYCERYL TRANSFERASE"/>
    <property type="match status" value="1"/>
</dbReference>
<feature type="transmembrane region" description="Helical" evidence="7">
    <location>
        <begin position="52"/>
        <end position="71"/>
    </location>
</feature>
<feature type="domain" description="PDZ" evidence="8">
    <location>
        <begin position="245"/>
        <end position="295"/>
    </location>
</feature>
<feature type="transmembrane region" description="Helical" evidence="7">
    <location>
        <begin position="83"/>
        <end position="103"/>
    </location>
</feature>
<dbReference type="InterPro" id="IPR036034">
    <property type="entry name" value="PDZ_sf"/>
</dbReference>
<comment type="function">
    <text evidence="7">Catalyzes the transfer of the diacylglyceryl group from phosphatidylglycerol to the sulfhydryl group of the N-terminal cysteine of a prolipoprotein, the first step in the formation of mature lipoproteins.</text>
</comment>
<name>A0A518CF66_9BACT</name>
<proteinExistence type="inferred from homology"/>
<sequence length="447" mass="48947">MQRTLFLIPVPDDLFGLPVVGMGWLLILWGLIVAVWIFLLSRKPTFMQELMGHLPLFAVVAAAIVYVLPMLRVTEGDQIGFPVRGYGVLLVFAIVSAVGLAAYRAQRMGLNPEVILSLAMVLIICGVVGARLFFVIQYWENFYRPGDWRATAQEIFKVTEGGIVVYGSLIGAAVAFAVFCYRKQINALALADLIAPSLMIGMFFGRLGCFMNGCCYGGLCTLPLAVQFPQGIPPQYTPPYVRHMENGAFYGLLFVQNDEGQVIVANVLPDAAASKTGKFDVGDVVEKIDGYPLQSEEYKPLDLLKNRFLASWMKEGPRKGTLEITLAGKGDVALHVDEMPKASLPIHPTQIYSSLNGLILCLLVLAYYPFRKADGEVIALTLGLYSIARFLLEVIRTDEYAIGGTGLTISQNVSVVILVLAIGLFIFARMRKQPLAWPREAAPNAGS</sequence>
<feature type="transmembrane region" description="Helical" evidence="7">
    <location>
        <begin position="188"/>
        <end position="205"/>
    </location>
</feature>
<feature type="transmembrane region" description="Helical" evidence="7">
    <location>
        <begin position="15"/>
        <end position="40"/>
    </location>
</feature>
<dbReference type="Pfam" id="PF01790">
    <property type="entry name" value="LGT"/>
    <property type="match status" value="2"/>
</dbReference>
<dbReference type="PROSITE" id="PS50106">
    <property type="entry name" value="PDZ"/>
    <property type="match status" value="1"/>
</dbReference>
<dbReference type="GO" id="GO:0005886">
    <property type="term" value="C:plasma membrane"/>
    <property type="evidence" value="ECO:0007669"/>
    <property type="project" value="UniProtKB-SubCell"/>
</dbReference>
<keyword evidence="9" id="KW-0328">Glycosyltransferase</keyword>
<feature type="transmembrane region" description="Helical" evidence="7">
    <location>
        <begin position="351"/>
        <end position="370"/>
    </location>
</feature>
<dbReference type="KEGG" id="bvo:Pan97_49510"/>
<comment type="catalytic activity">
    <reaction evidence="7">
        <text>L-cysteinyl-[prolipoprotein] + a 1,2-diacyl-sn-glycero-3-phospho-(1'-sn-glycerol) = an S-1,2-diacyl-sn-glyceryl-L-cysteinyl-[prolipoprotein] + sn-glycerol 1-phosphate + H(+)</text>
        <dbReference type="Rhea" id="RHEA:56712"/>
        <dbReference type="Rhea" id="RHEA-COMP:14679"/>
        <dbReference type="Rhea" id="RHEA-COMP:14680"/>
        <dbReference type="ChEBI" id="CHEBI:15378"/>
        <dbReference type="ChEBI" id="CHEBI:29950"/>
        <dbReference type="ChEBI" id="CHEBI:57685"/>
        <dbReference type="ChEBI" id="CHEBI:64716"/>
        <dbReference type="ChEBI" id="CHEBI:140658"/>
        <dbReference type="EC" id="2.5.1.145"/>
    </reaction>
</comment>
<dbReference type="InterPro" id="IPR001478">
    <property type="entry name" value="PDZ"/>
</dbReference>
<protein>
    <recommendedName>
        <fullName evidence="7">Phosphatidylglycerol--prolipoprotein diacylglyceryl transferase</fullName>
        <ecNumber evidence="7">2.5.1.145</ecNumber>
    </recommendedName>
</protein>
<comment type="subcellular location">
    <subcellularLocation>
        <location evidence="7">Cell membrane</location>
        <topology evidence="7">Multi-pass membrane protein</topology>
    </subcellularLocation>
</comment>
<dbReference type="GO" id="GO:0008961">
    <property type="term" value="F:phosphatidylglycerol-prolipoprotein diacylglyceryl transferase activity"/>
    <property type="evidence" value="ECO:0007669"/>
    <property type="project" value="UniProtKB-UniRule"/>
</dbReference>
<feature type="binding site" evidence="7">
    <location>
        <position position="206"/>
    </location>
    <ligand>
        <name>a 1,2-diacyl-sn-glycero-3-phospho-(1'-sn-glycerol)</name>
        <dbReference type="ChEBI" id="CHEBI:64716"/>
    </ligand>
</feature>
<keyword evidence="9" id="KW-0449">Lipoprotein</keyword>
<dbReference type="GO" id="GO:0042158">
    <property type="term" value="P:lipoprotein biosynthetic process"/>
    <property type="evidence" value="ECO:0007669"/>
    <property type="project" value="UniProtKB-UniRule"/>
</dbReference>
<dbReference type="EMBL" id="CP036289">
    <property type="protein sequence ID" value="QDU77872.1"/>
    <property type="molecule type" value="Genomic_DNA"/>
</dbReference>
<evidence type="ECO:0000256" key="2">
    <source>
        <dbReference type="ARBA" id="ARBA00022475"/>
    </source>
</evidence>
<keyword evidence="4 7" id="KW-0812">Transmembrane</keyword>
<keyword evidence="10" id="KW-1185">Reference proteome</keyword>
<dbReference type="SUPFAM" id="SSF50156">
    <property type="entry name" value="PDZ domain-like"/>
    <property type="match status" value="1"/>
</dbReference>